<feature type="transmembrane region" description="Helical" evidence="1">
    <location>
        <begin position="315"/>
        <end position="334"/>
    </location>
</feature>
<accession>A0ABM7YEZ0</accession>
<evidence type="ECO:0000313" key="3">
    <source>
        <dbReference type="Proteomes" id="UP000831817"/>
    </source>
</evidence>
<evidence type="ECO:0008006" key="4">
    <source>
        <dbReference type="Google" id="ProtNLM"/>
    </source>
</evidence>
<feature type="transmembrane region" description="Helical" evidence="1">
    <location>
        <begin position="221"/>
        <end position="241"/>
    </location>
</feature>
<feature type="transmembrane region" description="Helical" evidence="1">
    <location>
        <begin position="261"/>
        <end position="281"/>
    </location>
</feature>
<feature type="transmembrane region" description="Helical" evidence="1">
    <location>
        <begin position="341"/>
        <end position="360"/>
    </location>
</feature>
<sequence length="472" mass="53584">MTIIRGVKTLDYPGKSAFNKFIVFIPALAFTLALIPTIKYNWPLSWDIYYHIHNMKLYSEGILFWDSLTAAPYGRPIFYPPLFHLFLLSIVKILNISPFLAARLIQPFLAFFGVFSFSYISRKFYGNIIGFLTGLFIISSPLFQRMIVPIPESMAVILLPVLVYFYYLAIKKGENKYAIVAGFLWGLVLLTHLLSALIILSVITVTTILLKIKGEKNLKGYWIIIIAGLITSSPWLIPLLIKYGFVFRSPPTQALPLKSYIQLIGPIPFFLALVGLINILWNREKKNIIILSWFISVTFISVIYIFGVNVITERIIYFNLFPVAVLASLSIKALNFEKKKYTLLLLMIMVLSLYNGYVTANSTKPSISASEIQVAEWFKYHGDHERVAVTADYHLDPIIVSISDQPVAAGGYAPGTVKSINGDKYISGKFTKEEMIREKIGYIVLKTNMNPPPYSRLVYTNKDFKIYEGLIK</sequence>
<feature type="transmembrane region" description="Helical" evidence="1">
    <location>
        <begin position="77"/>
        <end position="94"/>
    </location>
</feature>
<feature type="transmembrane region" description="Helical" evidence="1">
    <location>
        <begin position="21"/>
        <end position="38"/>
    </location>
</feature>
<dbReference type="EMBL" id="AP025698">
    <property type="protein sequence ID" value="BDH79866.1"/>
    <property type="molecule type" value="Genomic_DNA"/>
</dbReference>
<proteinExistence type="predicted"/>
<feature type="transmembrane region" description="Helical" evidence="1">
    <location>
        <begin position="101"/>
        <end position="118"/>
    </location>
</feature>
<feature type="transmembrane region" description="Helical" evidence="1">
    <location>
        <begin position="150"/>
        <end position="170"/>
    </location>
</feature>
<evidence type="ECO:0000256" key="1">
    <source>
        <dbReference type="SAM" id="Phobius"/>
    </source>
</evidence>
<keyword evidence="1" id="KW-0812">Transmembrane</keyword>
<keyword evidence="1" id="KW-1133">Transmembrane helix</keyword>
<dbReference type="Proteomes" id="UP000831817">
    <property type="component" value="Chromosome"/>
</dbReference>
<feature type="transmembrane region" description="Helical" evidence="1">
    <location>
        <begin position="288"/>
        <end position="309"/>
    </location>
</feature>
<evidence type="ECO:0000313" key="2">
    <source>
        <dbReference type="EMBL" id="BDH79866.1"/>
    </source>
</evidence>
<organism evidence="2 3">
    <name type="scientific">Methanothermobacter tenebrarum</name>
    <dbReference type="NCBI Taxonomy" id="680118"/>
    <lineage>
        <taxon>Archaea</taxon>
        <taxon>Methanobacteriati</taxon>
        <taxon>Methanobacteriota</taxon>
        <taxon>Methanomada group</taxon>
        <taxon>Methanobacteria</taxon>
        <taxon>Methanobacteriales</taxon>
        <taxon>Methanobacteriaceae</taxon>
        <taxon>Methanothermobacter</taxon>
    </lineage>
</organism>
<gene>
    <name evidence="2" type="ORF">MTTB_12450</name>
</gene>
<keyword evidence="3" id="KW-1185">Reference proteome</keyword>
<name>A0ABM7YEZ0_9EURY</name>
<keyword evidence="1" id="KW-0472">Membrane</keyword>
<feature type="transmembrane region" description="Helical" evidence="1">
    <location>
        <begin position="124"/>
        <end position="143"/>
    </location>
</feature>
<reference evidence="2 3" key="1">
    <citation type="submission" date="2022-04" db="EMBL/GenBank/DDBJ databases">
        <title>Complete genome of Methanothermobacter tenebrarum strain RMAS.</title>
        <authorList>
            <person name="Nakamura K."/>
            <person name="Oshima K."/>
            <person name="Hattori M."/>
            <person name="Kamagata Y."/>
            <person name="Takamizawa K."/>
        </authorList>
    </citation>
    <scope>NUCLEOTIDE SEQUENCE [LARGE SCALE GENOMIC DNA]</scope>
    <source>
        <strain evidence="2 3">RMAS</strain>
    </source>
</reference>
<feature type="transmembrane region" description="Helical" evidence="1">
    <location>
        <begin position="182"/>
        <end position="209"/>
    </location>
</feature>
<protein>
    <recommendedName>
        <fullName evidence="4">Glycosyltransferase RgtA/B/C/D-like domain-containing protein</fullName>
    </recommendedName>
</protein>